<keyword evidence="2" id="KW-1185">Reference proteome</keyword>
<dbReference type="EMBL" id="SPHZ02000008">
    <property type="protein sequence ID" value="KAF0902765.1"/>
    <property type="molecule type" value="Genomic_DNA"/>
</dbReference>
<sequence>SNGTNSIARFTIRPATSLFTNTSPVGYNDVAFLVATMATLTSYWSAVSSAWQVGSGNLVLVQPVTSS</sequence>
<reference evidence="1 2" key="1">
    <citation type="submission" date="2019-11" db="EMBL/GenBank/DDBJ databases">
        <title>Whole genome sequence of Oryza granulata.</title>
        <authorList>
            <person name="Li W."/>
        </authorList>
    </citation>
    <scope>NUCLEOTIDE SEQUENCE [LARGE SCALE GENOMIC DNA]</scope>
    <source>
        <strain evidence="2">cv. Menghai</strain>
        <tissue evidence="1">Leaf</tissue>
    </source>
</reference>
<evidence type="ECO:0000313" key="2">
    <source>
        <dbReference type="Proteomes" id="UP000479710"/>
    </source>
</evidence>
<feature type="non-terminal residue" evidence="1">
    <location>
        <position position="1"/>
    </location>
</feature>
<name>A0A6G1CQ80_9ORYZ</name>
<dbReference type="Proteomes" id="UP000479710">
    <property type="component" value="Unassembled WGS sequence"/>
</dbReference>
<comment type="caution">
    <text evidence="1">The sequence shown here is derived from an EMBL/GenBank/DDBJ whole genome shotgun (WGS) entry which is preliminary data.</text>
</comment>
<gene>
    <name evidence="1" type="ORF">E2562_019096</name>
</gene>
<organism evidence="1 2">
    <name type="scientific">Oryza meyeriana var. granulata</name>
    <dbReference type="NCBI Taxonomy" id="110450"/>
    <lineage>
        <taxon>Eukaryota</taxon>
        <taxon>Viridiplantae</taxon>
        <taxon>Streptophyta</taxon>
        <taxon>Embryophyta</taxon>
        <taxon>Tracheophyta</taxon>
        <taxon>Spermatophyta</taxon>
        <taxon>Magnoliopsida</taxon>
        <taxon>Liliopsida</taxon>
        <taxon>Poales</taxon>
        <taxon>Poaceae</taxon>
        <taxon>BOP clade</taxon>
        <taxon>Oryzoideae</taxon>
        <taxon>Oryzeae</taxon>
        <taxon>Oryzinae</taxon>
        <taxon>Oryza</taxon>
        <taxon>Oryza meyeriana</taxon>
    </lineage>
</organism>
<proteinExistence type="predicted"/>
<dbReference type="AlphaFoldDB" id="A0A6G1CQ80"/>
<accession>A0A6G1CQ80</accession>
<evidence type="ECO:0000313" key="1">
    <source>
        <dbReference type="EMBL" id="KAF0902765.1"/>
    </source>
</evidence>
<protein>
    <submittedName>
        <fullName evidence="1">Uncharacterized protein</fullName>
    </submittedName>
</protein>